<protein>
    <recommendedName>
        <fullName evidence="9">glucan 1,3-beta-glucosidase</fullName>
        <ecNumber evidence="9">3.2.1.58</ecNumber>
    </recommendedName>
</protein>
<feature type="chain" id="PRO_5034121975" description="glucan 1,3-beta-glucosidase" evidence="12">
    <location>
        <begin position="22"/>
        <end position="599"/>
    </location>
</feature>
<feature type="domain" description="Glycoside hydrolase family 5" evidence="13">
    <location>
        <begin position="251"/>
        <end position="489"/>
    </location>
</feature>
<comment type="caution">
    <text evidence="14">The sequence shown here is derived from an EMBL/GenBank/DDBJ whole genome shotgun (WGS) entry which is preliminary data.</text>
</comment>
<evidence type="ECO:0000256" key="9">
    <source>
        <dbReference type="ARBA" id="ARBA00038929"/>
    </source>
</evidence>
<dbReference type="EMBL" id="QGMH01000023">
    <property type="protein sequence ID" value="TVY29050.1"/>
    <property type="molecule type" value="Genomic_DNA"/>
</dbReference>
<dbReference type="InterPro" id="IPR017853">
    <property type="entry name" value="GH"/>
</dbReference>
<evidence type="ECO:0000313" key="14">
    <source>
        <dbReference type="EMBL" id="TVY29050.1"/>
    </source>
</evidence>
<dbReference type="GO" id="GO:0005576">
    <property type="term" value="C:extracellular region"/>
    <property type="evidence" value="ECO:0007669"/>
    <property type="project" value="UniProtKB-SubCell"/>
</dbReference>
<feature type="region of interest" description="Disordered" evidence="11">
    <location>
        <begin position="24"/>
        <end position="51"/>
    </location>
</feature>
<evidence type="ECO:0000256" key="8">
    <source>
        <dbReference type="ARBA" id="ARBA00036824"/>
    </source>
</evidence>
<evidence type="ECO:0000259" key="13">
    <source>
        <dbReference type="Pfam" id="PF00150"/>
    </source>
</evidence>
<accession>A0A8H8U274</accession>
<dbReference type="InterPro" id="IPR050386">
    <property type="entry name" value="Glycosyl_hydrolase_5"/>
</dbReference>
<dbReference type="PANTHER" id="PTHR31297">
    <property type="entry name" value="GLUCAN ENDO-1,6-BETA-GLUCOSIDASE B"/>
    <property type="match status" value="1"/>
</dbReference>
<keyword evidence="15" id="KW-1185">Reference proteome</keyword>
<keyword evidence="6 10" id="KW-0326">Glycosidase</keyword>
<evidence type="ECO:0000256" key="11">
    <source>
        <dbReference type="SAM" id="MobiDB-lite"/>
    </source>
</evidence>
<gene>
    <name evidence="14" type="primary">exg1</name>
    <name evidence="14" type="ORF">LHYA1_G002246</name>
</gene>
<dbReference type="GO" id="GO:0009251">
    <property type="term" value="P:glucan catabolic process"/>
    <property type="evidence" value="ECO:0007669"/>
    <property type="project" value="TreeGrafter"/>
</dbReference>
<dbReference type="AlphaFoldDB" id="A0A8H8U274"/>
<evidence type="ECO:0000256" key="12">
    <source>
        <dbReference type="SAM" id="SignalP"/>
    </source>
</evidence>
<feature type="compositionally biased region" description="Basic and acidic residues" evidence="11">
    <location>
        <begin position="25"/>
        <end position="34"/>
    </location>
</feature>
<dbReference type="EC" id="3.2.1.58" evidence="9"/>
<comment type="subcellular location">
    <subcellularLocation>
        <location evidence="1">Secreted</location>
    </subcellularLocation>
</comment>
<dbReference type="OrthoDB" id="62120at2759"/>
<dbReference type="Proteomes" id="UP000431533">
    <property type="component" value="Unassembled WGS sequence"/>
</dbReference>
<evidence type="ECO:0000256" key="2">
    <source>
        <dbReference type="ARBA" id="ARBA00005641"/>
    </source>
</evidence>
<dbReference type="GeneID" id="41982444"/>
<dbReference type="PANTHER" id="PTHR31297:SF1">
    <property type="entry name" value="GLUCAN 1,3-BETA-GLUCOSIDASE I_II-RELATED"/>
    <property type="match status" value="1"/>
</dbReference>
<comment type="catalytic activity">
    <reaction evidence="8">
        <text>Successive hydrolysis of beta-D-glucose units from the non-reducing ends of (1-&gt;3)-beta-D-glucans, releasing alpha-glucose.</text>
        <dbReference type="EC" id="3.2.1.58"/>
    </reaction>
</comment>
<evidence type="ECO:0000256" key="1">
    <source>
        <dbReference type="ARBA" id="ARBA00004613"/>
    </source>
</evidence>
<dbReference type="RefSeq" id="XP_031007838.1">
    <property type="nucleotide sequence ID" value="XM_031147223.1"/>
</dbReference>
<keyword evidence="7" id="KW-0961">Cell wall biogenesis/degradation</keyword>
<keyword evidence="5 10" id="KW-0378">Hydrolase</keyword>
<dbReference type="Pfam" id="PF00150">
    <property type="entry name" value="Cellulase"/>
    <property type="match status" value="1"/>
</dbReference>
<keyword evidence="4 12" id="KW-0732">Signal</keyword>
<reference evidence="14 15" key="1">
    <citation type="submission" date="2018-05" db="EMBL/GenBank/DDBJ databases">
        <title>Genome sequencing and assembly of the regulated plant pathogen Lachnellula willkommii and related sister species for the development of diagnostic species identification markers.</title>
        <authorList>
            <person name="Giroux E."/>
            <person name="Bilodeau G."/>
        </authorList>
    </citation>
    <scope>NUCLEOTIDE SEQUENCE [LARGE SCALE GENOMIC DNA]</scope>
    <source>
        <strain evidence="14 15">CBS 185.66</strain>
    </source>
</reference>
<dbReference type="GO" id="GO:0004338">
    <property type="term" value="F:glucan exo-1,3-beta-glucosidase activity"/>
    <property type="evidence" value="ECO:0007669"/>
    <property type="project" value="UniProtKB-EC"/>
</dbReference>
<evidence type="ECO:0000256" key="6">
    <source>
        <dbReference type="ARBA" id="ARBA00023295"/>
    </source>
</evidence>
<name>A0A8H8U274_9HELO</name>
<dbReference type="InterPro" id="IPR001547">
    <property type="entry name" value="Glyco_hydro_5"/>
</dbReference>
<evidence type="ECO:0000256" key="10">
    <source>
        <dbReference type="RuleBase" id="RU361153"/>
    </source>
</evidence>
<evidence type="ECO:0000256" key="4">
    <source>
        <dbReference type="ARBA" id="ARBA00022729"/>
    </source>
</evidence>
<dbReference type="GO" id="GO:0009986">
    <property type="term" value="C:cell surface"/>
    <property type="evidence" value="ECO:0007669"/>
    <property type="project" value="TreeGrafter"/>
</dbReference>
<comment type="similarity">
    <text evidence="2 10">Belongs to the glycosyl hydrolase 5 (cellulase A) family.</text>
</comment>
<dbReference type="SUPFAM" id="SSF51445">
    <property type="entry name" value="(Trans)glycosidases"/>
    <property type="match status" value="1"/>
</dbReference>
<keyword evidence="3" id="KW-0964">Secreted</keyword>
<evidence type="ECO:0000256" key="7">
    <source>
        <dbReference type="ARBA" id="ARBA00023316"/>
    </source>
</evidence>
<dbReference type="Gene3D" id="3.20.20.80">
    <property type="entry name" value="Glycosidases"/>
    <property type="match status" value="1"/>
</dbReference>
<organism evidence="14 15">
    <name type="scientific">Lachnellula hyalina</name>
    <dbReference type="NCBI Taxonomy" id="1316788"/>
    <lineage>
        <taxon>Eukaryota</taxon>
        <taxon>Fungi</taxon>
        <taxon>Dikarya</taxon>
        <taxon>Ascomycota</taxon>
        <taxon>Pezizomycotina</taxon>
        <taxon>Leotiomycetes</taxon>
        <taxon>Helotiales</taxon>
        <taxon>Lachnaceae</taxon>
        <taxon>Lachnellula</taxon>
    </lineage>
</organism>
<dbReference type="GO" id="GO:0071555">
    <property type="term" value="P:cell wall organization"/>
    <property type="evidence" value="ECO:0007669"/>
    <property type="project" value="UniProtKB-KW"/>
</dbReference>
<evidence type="ECO:0000256" key="3">
    <source>
        <dbReference type="ARBA" id="ARBA00022525"/>
    </source>
</evidence>
<evidence type="ECO:0000256" key="5">
    <source>
        <dbReference type="ARBA" id="ARBA00022801"/>
    </source>
</evidence>
<evidence type="ECO:0000313" key="15">
    <source>
        <dbReference type="Proteomes" id="UP000431533"/>
    </source>
</evidence>
<sequence length="599" mass="63606">MLTSLSTALVAIVLLGGPAFAQRPDWTDRPDWTQRPHFTRSSGAPDSVTVTSTSAGSVVSTAPVFSTPVTNTSAAVYSNSTTRTRVPSGIFFTGGSTGTGSGAAQPTGYWNVTRTYNHTRSSAVVPSGSTSASFISLNTTQYISHSTNTPSSRTQGSVASTLRTLTTSYSSKNASSTAISTSSLATSATRSVAAASSTSATSTADPKIPFLRGVNLGGWLVLEEWMNADLFEDTLAVDEYSFSSTSNASEALAEHWATFITQDDIASLADTGINALRIPIGFWAYDNVNTPYHQGQDAYLEKAIGWAKQYNMSVWVDCHGSPGSQNGYSSSGRVGFVNWQQGTNLNRSTSVLETIAAKYGAEEYAGVVVGIELTNEPMAGGANDLGVTRQWTQDAYAAVKAKVANPNLQIIMQDAYAGVDSWIPTAEAIIGQGSKTFAMDTHLYQLYTPADNDLDQSQHITKACGWSTALSTSNAVVPTYVGEWSTTTNICVNPDNSTTSGFSCTITGCQCQADSFSTWNDAMIAQVRKYVEAQLDVFEASSSGYFAWSLKGPGAWGFQNAIEGGIIPNPLTDRKFAKQCTRTTRRAVRGSLGVAGEAW</sequence>
<proteinExistence type="inferred from homology"/>
<feature type="signal peptide" evidence="12">
    <location>
        <begin position="1"/>
        <end position="21"/>
    </location>
</feature>